<keyword evidence="3" id="KW-1185">Reference proteome</keyword>
<comment type="caution">
    <text evidence="2">The sequence shown here is derived from an EMBL/GenBank/DDBJ whole genome shotgun (WGS) entry which is preliminary data.</text>
</comment>
<proteinExistence type="predicted"/>
<sequence length="76" mass="8565">MDQGGWFQNRPMNGQYSGGPIHSTQEYVDYFTRMADAEGPVTVNLIMTADVTNEHPIFNPKCMAVMDEVRKAIRGK</sequence>
<name>A0A5C5ZG82_9BACT</name>
<gene>
    <name evidence="2" type="ORF">Pla100_61640</name>
</gene>
<evidence type="ECO:0000313" key="3">
    <source>
        <dbReference type="Proteomes" id="UP000316213"/>
    </source>
</evidence>
<accession>A0A5C5ZG82</accession>
<evidence type="ECO:0000256" key="1">
    <source>
        <dbReference type="SAM" id="MobiDB-lite"/>
    </source>
</evidence>
<organism evidence="2 3">
    <name type="scientific">Neorhodopirellula pilleata</name>
    <dbReference type="NCBI Taxonomy" id="2714738"/>
    <lineage>
        <taxon>Bacteria</taxon>
        <taxon>Pseudomonadati</taxon>
        <taxon>Planctomycetota</taxon>
        <taxon>Planctomycetia</taxon>
        <taxon>Pirellulales</taxon>
        <taxon>Pirellulaceae</taxon>
        <taxon>Neorhodopirellula</taxon>
    </lineage>
</organism>
<dbReference type="Proteomes" id="UP000316213">
    <property type="component" value="Unassembled WGS sequence"/>
</dbReference>
<protein>
    <submittedName>
        <fullName evidence="2">Uncharacterized protein</fullName>
    </submittedName>
</protein>
<reference evidence="2 3" key="1">
    <citation type="submission" date="2019-02" db="EMBL/GenBank/DDBJ databases">
        <title>Deep-cultivation of Planctomycetes and their phenomic and genomic characterization uncovers novel biology.</title>
        <authorList>
            <person name="Wiegand S."/>
            <person name="Jogler M."/>
            <person name="Boedeker C."/>
            <person name="Pinto D."/>
            <person name="Vollmers J."/>
            <person name="Rivas-Marin E."/>
            <person name="Kohn T."/>
            <person name="Peeters S.H."/>
            <person name="Heuer A."/>
            <person name="Rast P."/>
            <person name="Oberbeckmann S."/>
            <person name="Bunk B."/>
            <person name="Jeske O."/>
            <person name="Meyerdierks A."/>
            <person name="Storesund J.E."/>
            <person name="Kallscheuer N."/>
            <person name="Luecker S."/>
            <person name="Lage O.M."/>
            <person name="Pohl T."/>
            <person name="Merkel B.J."/>
            <person name="Hornburger P."/>
            <person name="Mueller R.-W."/>
            <person name="Bruemmer F."/>
            <person name="Labrenz M."/>
            <person name="Spormann A.M."/>
            <person name="Op Den Camp H."/>
            <person name="Overmann J."/>
            <person name="Amann R."/>
            <person name="Jetten M.S.M."/>
            <person name="Mascher T."/>
            <person name="Medema M.H."/>
            <person name="Devos D.P."/>
            <person name="Kaster A.-K."/>
            <person name="Ovreas L."/>
            <person name="Rohde M."/>
            <person name="Galperin M.Y."/>
            <person name="Jogler C."/>
        </authorList>
    </citation>
    <scope>NUCLEOTIDE SEQUENCE [LARGE SCALE GENOMIC DNA]</scope>
    <source>
        <strain evidence="2 3">Pla100</strain>
    </source>
</reference>
<feature type="region of interest" description="Disordered" evidence="1">
    <location>
        <begin position="1"/>
        <end position="20"/>
    </location>
</feature>
<dbReference type="EMBL" id="SJPM01000039">
    <property type="protein sequence ID" value="TWT86226.1"/>
    <property type="molecule type" value="Genomic_DNA"/>
</dbReference>
<dbReference type="AlphaFoldDB" id="A0A5C5ZG82"/>
<evidence type="ECO:0000313" key="2">
    <source>
        <dbReference type="EMBL" id="TWT86226.1"/>
    </source>
</evidence>